<organism evidence="1">
    <name type="scientific">Bradyrhizobium septentrionale</name>
    <dbReference type="NCBI Taxonomy" id="1404411"/>
    <lineage>
        <taxon>Bacteria</taxon>
        <taxon>Pseudomonadati</taxon>
        <taxon>Pseudomonadota</taxon>
        <taxon>Alphaproteobacteria</taxon>
        <taxon>Hyphomicrobiales</taxon>
        <taxon>Nitrobacteraceae</taxon>
        <taxon>Bradyrhizobium</taxon>
    </lineage>
</organism>
<proteinExistence type="predicted"/>
<sequence>MDAIERHAENLREAVRRRYADWCQDQEMFFKRYPGVTIELPAGRRSPAEELRAVAATVMERSGLDGQSIDGSGIFSIGVYDGPGGAI</sequence>
<name>A0A974A0U9_9BRAD</name>
<comment type="caution">
    <text evidence="1">The sequence shown here is derived from an EMBL/GenBank/DDBJ whole genome shotgun (WGS) entry which is preliminary data.</text>
</comment>
<dbReference type="RefSeq" id="WP_029084917.1">
    <property type="nucleotide sequence ID" value="NZ_CP088285.1"/>
</dbReference>
<reference evidence="1" key="1">
    <citation type="submission" date="2020-06" db="EMBL/GenBank/DDBJ databases">
        <title>Whole Genome Sequence of Bradyrhizobium sp. Strain 1S1.</title>
        <authorList>
            <person name="Bromfield E.S.P."/>
            <person name="Cloutier S."/>
        </authorList>
    </citation>
    <scope>NUCLEOTIDE SEQUENCE [LARGE SCALE GENOMIC DNA]</scope>
    <source>
        <strain evidence="1">1S1</strain>
    </source>
</reference>
<accession>A0A974A0U9</accession>
<dbReference type="AlphaFoldDB" id="A0A974A0U9"/>
<protein>
    <submittedName>
        <fullName evidence="1">Uncharacterized protein</fullName>
    </submittedName>
</protein>
<dbReference type="EMBL" id="JAAOLE020000001">
    <property type="protein sequence ID" value="NVI43529.1"/>
    <property type="molecule type" value="Genomic_DNA"/>
</dbReference>
<gene>
    <name evidence="1" type="ORF">HAP48_011280</name>
</gene>
<evidence type="ECO:0000313" key="1">
    <source>
        <dbReference type="EMBL" id="NVI43529.1"/>
    </source>
</evidence>